<proteinExistence type="predicted"/>
<dbReference type="EMBL" id="JH650969">
    <property type="protein sequence ID" value="EXA50464.1"/>
    <property type="molecule type" value="Genomic_DNA"/>
</dbReference>
<organism evidence="1">
    <name type="scientific">Fusarium oxysporum f. sp. pisi HDV247</name>
    <dbReference type="NCBI Taxonomy" id="1080344"/>
    <lineage>
        <taxon>Eukaryota</taxon>
        <taxon>Fungi</taxon>
        <taxon>Dikarya</taxon>
        <taxon>Ascomycota</taxon>
        <taxon>Pezizomycotina</taxon>
        <taxon>Sordariomycetes</taxon>
        <taxon>Hypocreomycetidae</taxon>
        <taxon>Hypocreales</taxon>
        <taxon>Nectriaceae</taxon>
        <taxon>Fusarium</taxon>
        <taxon>Fusarium oxysporum species complex</taxon>
    </lineage>
</organism>
<dbReference type="AlphaFoldDB" id="W9PYZ6"/>
<gene>
    <name evidence="1" type="ORF">FOVG_03144</name>
</gene>
<reference evidence="1" key="2">
    <citation type="submission" date="2012-05" db="EMBL/GenBank/DDBJ databases">
        <title>Annotation of the Genome Sequence of Fusarium oxysporum HDV247.</title>
        <authorList>
            <consortium name="The Broad Institute Genomics Platform"/>
            <person name="Ma L.-J."/>
            <person name="Corby-Kistler H."/>
            <person name="Broz K."/>
            <person name="Gale L.R."/>
            <person name="Jonkers W."/>
            <person name="O'Donnell K."/>
            <person name="Ploetz R."/>
            <person name="Steinberg C."/>
            <person name="Schwartz D.C."/>
            <person name="VanEtten H."/>
            <person name="Zhou S."/>
            <person name="Young S.K."/>
            <person name="Zeng Q."/>
            <person name="Gargeya S."/>
            <person name="Fitzgerald M."/>
            <person name="Abouelleil A."/>
            <person name="Alvarado L."/>
            <person name="Chapman S.B."/>
            <person name="Gainer-Dewar J."/>
            <person name="Goldberg J."/>
            <person name="Griggs A."/>
            <person name="Gujja S."/>
            <person name="Hansen M."/>
            <person name="Howarth C."/>
            <person name="Imamovic A."/>
            <person name="Ireland A."/>
            <person name="Larimer J."/>
            <person name="McCowan C."/>
            <person name="Murphy C."/>
            <person name="Pearson M."/>
            <person name="Poon T.W."/>
            <person name="Priest M."/>
            <person name="Roberts A."/>
            <person name="Saif S."/>
            <person name="Shea T."/>
            <person name="Sykes S."/>
            <person name="Wortman J."/>
            <person name="Nusbaum C."/>
            <person name="Birren B."/>
        </authorList>
    </citation>
    <scope>NUCLEOTIDE SEQUENCE</scope>
    <source>
        <strain evidence="1">HDV247</strain>
    </source>
</reference>
<reference evidence="1" key="1">
    <citation type="submission" date="2011-10" db="EMBL/GenBank/DDBJ databases">
        <title>The Genome Sequence of Fusarium oxysporum HDV247.</title>
        <authorList>
            <consortium name="The Broad Institute Genome Sequencing Platform"/>
            <person name="Ma L.-J."/>
            <person name="Gale L.R."/>
            <person name="Schwartz D.C."/>
            <person name="Zhou S."/>
            <person name="Corby-Kistler H."/>
            <person name="Young S.K."/>
            <person name="Zeng Q."/>
            <person name="Gargeya S."/>
            <person name="Fitzgerald M."/>
            <person name="Haas B."/>
            <person name="Abouelleil A."/>
            <person name="Alvarado L."/>
            <person name="Arachchi H.M."/>
            <person name="Berlin A."/>
            <person name="Brown A."/>
            <person name="Chapman S.B."/>
            <person name="Chen Z."/>
            <person name="Dunbar C."/>
            <person name="Freedman E."/>
            <person name="Gearin G."/>
            <person name="Goldberg J."/>
            <person name="Griggs A."/>
            <person name="Gujja S."/>
            <person name="Heiman D."/>
            <person name="Howarth C."/>
            <person name="Larson L."/>
            <person name="Lui A."/>
            <person name="MacDonald P.J.P."/>
            <person name="Montmayeur A."/>
            <person name="Murphy C."/>
            <person name="Neiman D."/>
            <person name="Pearson M."/>
            <person name="Priest M."/>
            <person name="Roberts A."/>
            <person name="Saif S."/>
            <person name="Shea T."/>
            <person name="Shenoy N."/>
            <person name="Sisk P."/>
            <person name="Stolte C."/>
            <person name="Sykes S."/>
            <person name="Wortman J."/>
            <person name="Nusbaum C."/>
            <person name="Birren B."/>
        </authorList>
    </citation>
    <scope>NUCLEOTIDE SEQUENCE [LARGE SCALE GENOMIC DNA]</scope>
    <source>
        <strain evidence="1">HDV247</strain>
    </source>
</reference>
<accession>W9PYZ6</accession>
<dbReference type="Proteomes" id="UP000030751">
    <property type="component" value="Unassembled WGS sequence"/>
</dbReference>
<evidence type="ECO:0000313" key="1">
    <source>
        <dbReference type="EMBL" id="EXA50464.1"/>
    </source>
</evidence>
<dbReference type="HOGENOM" id="CLU_1586546_0_0_1"/>
<sequence>MGGHTRDVQAEQLENSACRATEDGCFALENVTDEALPDVLLKIEISQVDVFLLLLFERFHHAVFCFPRGRLSVRFYCENLSDEGKDLVSDIPPDTFDFVVGHLKRIIKVGVLFSKHGSHFHSQLIGISPCLLEPSGEFDVVVKQSPISIQGHGEFLFTLFELGGAVVR</sequence>
<protein>
    <submittedName>
        <fullName evidence="1">Uncharacterized protein</fullName>
    </submittedName>
</protein>
<name>W9PYZ6_FUSOX</name>